<evidence type="ECO:0008006" key="4">
    <source>
        <dbReference type="Google" id="ProtNLM"/>
    </source>
</evidence>
<dbReference type="Proteomes" id="UP001491310">
    <property type="component" value="Unassembled WGS sequence"/>
</dbReference>
<accession>A0ABR2YWG1</accession>
<gene>
    <name evidence="2" type="ORF">WJX75_002394</name>
</gene>
<evidence type="ECO:0000313" key="2">
    <source>
        <dbReference type="EMBL" id="KAK9915664.1"/>
    </source>
</evidence>
<feature type="signal peptide" evidence="1">
    <location>
        <begin position="1"/>
        <end position="45"/>
    </location>
</feature>
<name>A0ABR2YWG1_9CHLO</name>
<dbReference type="EMBL" id="JALJOT010000004">
    <property type="protein sequence ID" value="KAK9915664.1"/>
    <property type="molecule type" value="Genomic_DNA"/>
</dbReference>
<feature type="chain" id="PRO_5046027479" description="Secreted protein" evidence="1">
    <location>
        <begin position="46"/>
        <end position="81"/>
    </location>
</feature>
<keyword evidence="3" id="KW-1185">Reference proteome</keyword>
<protein>
    <recommendedName>
        <fullName evidence="4">Secreted protein</fullName>
    </recommendedName>
</protein>
<evidence type="ECO:0000256" key="1">
    <source>
        <dbReference type="SAM" id="SignalP"/>
    </source>
</evidence>
<proteinExistence type="predicted"/>
<reference evidence="2 3" key="1">
    <citation type="journal article" date="2024" name="Nat. Commun.">
        <title>Phylogenomics reveals the evolutionary origins of lichenization in chlorophyte algae.</title>
        <authorList>
            <person name="Puginier C."/>
            <person name="Libourel C."/>
            <person name="Otte J."/>
            <person name="Skaloud P."/>
            <person name="Haon M."/>
            <person name="Grisel S."/>
            <person name="Petersen M."/>
            <person name="Berrin J.G."/>
            <person name="Delaux P.M."/>
            <person name="Dal Grande F."/>
            <person name="Keller J."/>
        </authorList>
    </citation>
    <scope>NUCLEOTIDE SEQUENCE [LARGE SCALE GENOMIC DNA]</scope>
    <source>
        <strain evidence="2 3">SAG 216-7</strain>
    </source>
</reference>
<comment type="caution">
    <text evidence="2">The sequence shown here is derived from an EMBL/GenBank/DDBJ whole genome shotgun (WGS) entry which is preliminary data.</text>
</comment>
<keyword evidence="1" id="KW-0732">Signal</keyword>
<evidence type="ECO:0000313" key="3">
    <source>
        <dbReference type="Proteomes" id="UP001491310"/>
    </source>
</evidence>
<organism evidence="2 3">
    <name type="scientific">Coccomyxa subellipsoidea</name>
    <dbReference type="NCBI Taxonomy" id="248742"/>
    <lineage>
        <taxon>Eukaryota</taxon>
        <taxon>Viridiplantae</taxon>
        <taxon>Chlorophyta</taxon>
        <taxon>core chlorophytes</taxon>
        <taxon>Trebouxiophyceae</taxon>
        <taxon>Trebouxiophyceae incertae sedis</taxon>
        <taxon>Coccomyxaceae</taxon>
        <taxon>Coccomyxa</taxon>
    </lineage>
</organism>
<sequence length="81" mass="8720">MLHIECALTSIAVLVVTSNSSGEHVASHRMLKLLEFLLLLRISNGDPEDHTDPEWPTESKMYGIASGSPFIESAAAVKANA</sequence>